<dbReference type="EMBL" id="AP013042">
    <property type="protein sequence ID" value="BAS67640.1"/>
    <property type="molecule type" value="Genomic_DNA"/>
</dbReference>
<reference evidence="1 2" key="2">
    <citation type="journal article" date="2016" name="ISME J.">
        <title>Heterogeneous composition of key metabolic gene clusters in a vent mussel symbiont population.</title>
        <authorList>
            <person name="Ikuta T."/>
            <person name="Takaki Y."/>
            <person name="Nagai Y."/>
            <person name="Shimamura S."/>
            <person name="Tsuda M."/>
            <person name="Kawagucci S."/>
            <person name="Aoki Y."/>
            <person name="Inoue K."/>
            <person name="Teruya M."/>
            <person name="Satou K."/>
            <person name="Teruya K."/>
            <person name="Shimoji M."/>
            <person name="Tamotsu H."/>
            <person name="Hirano T."/>
            <person name="Maruyama T."/>
            <person name="Yoshida T."/>
        </authorList>
    </citation>
    <scope>NUCLEOTIDE SEQUENCE [LARGE SCALE GENOMIC DNA]</scope>
    <source>
        <strain evidence="1 2">Myojin Knoll</strain>
    </source>
</reference>
<organism evidence="1 2">
    <name type="scientific">endosymbiont of Bathymodiolus septemdierum str. Myojin knoll</name>
    <dbReference type="NCBI Taxonomy" id="1303921"/>
    <lineage>
        <taxon>Bacteria</taxon>
        <taxon>Pseudomonadati</taxon>
        <taxon>Pseudomonadota</taxon>
        <taxon>Gammaproteobacteria</taxon>
        <taxon>sulfur-oxidizing symbionts</taxon>
    </lineage>
</organism>
<proteinExistence type="predicted"/>
<keyword evidence="2" id="KW-1185">Reference proteome</keyword>
<sequence>MPHWKTKDEITLCVDGISEQFKNIVFVDDKGNEFATMFDASEEYEYALSQGVEVSNDEIIVINFLSKHYPTETAIDVVTAFRFQTADDKVDAKYMLAPTLKEARQDFDCVDSQDIKEFLFENGFSASKFAKEILVSERTIQHRFNINDERELSLSEKYLAKVLLYSK</sequence>
<gene>
    <name evidence="1" type="ORF">BSEPE_0642</name>
</gene>
<evidence type="ECO:0000313" key="2">
    <source>
        <dbReference type="Proteomes" id="UP000067399"/>
    </source>
</evidence>
<dbReference type="KEGG" id="ebh:BSEPE_0642"/>
<reference evidence="1 2" key="1">
    <citation type="journal article" date="2000" name="Mar. Ecol. Prog. Ser.">
        <title>Phylogenetic characterization of endosymbionts in three hydrothermal vent mussels: influence on host distributions.</title>
        <authorList>
            <person name="Fujiwara Y."/>
            <person name="Takai K."/>
            <person name="Uematsu K."/>
            <person name="Tsuchida S."/>
            <person name="Hunt J.C."/>
            <person name="Hashimoto J."/>
        </authorList>
    </citation>
    <scope>NUCLEOTIDE SEQUENCE [LARGE SCALE GENOMIC DNA]</scope>
    <source>
        <strain evidence="1 2">Myojin Knoll</strain>
    </source>
</reference>
<dbReference type="Proteomes" id="UP000067399">
    <property type="component" value="Chromosome"/>
</dbReference>
<dbReference type="AlphaFoldDB" id="A0A0P0US08"/>
<dbReference type="RefSeq" id="WP_066044077.1">
    <property type="nucleotide sequence ID" value="NZ_AP013042.1"/>
</dbReference>
<evidence type="ECO:0000313" key="1">
    <source>
        <dbReference type="EMBL" id="BAS67640.1"/>
    </source>
</evidence>
<accession>A0A0P0US08</accession>
<protein>
    <submittedName>
        <fullName evidence="1">Uncharacterized protein</fullName>
    </submittedName>
</protein>
<name>A0A0P0US08_9GAMM</name>